<organism evidence="1 2">
    <name type="scientific">Pholiota conissans</name>
    <dbReference type="NCBI Taxonomy" id="109636"/>
    <lineage>
        <taxon>Eukaryota</taxon>
        <taxon>Fungi</taxon>
        <taxon>Dikarya</taxon>
        <taxon>Basidiomycota</taxon>
        <taxon>Agaricomycotina</taxon>
        <taxon>Agaricomycetes</taxon>
        <taxon>Agaricomycetidae</taxon>
        <taxon>Agaricales</taxon>
        <taxon>Agaricineae</taxon>
        <taxon>Strophariaceae</taxon>
        <taxon>Pholiota</taxon>
    </lineage>
</organism>
<accession>A0A9P5YJV5</accession>
<dbReference type="EMBL" id="MU155997">
    <property type="protein sequence ID" value="KAF9470442.1"/>
    <property type="molecule type" value="Genomic_DNA"/>
</dbReference>
<protein>
    <submittedName>
        <fullName evidence="1">Uncharacterized protein</fullName>
    </submittedName>
</protein>
<dbReference type="Proteomes" id="UP000807469">
    <property type="component" value="Unassembled WGS sequence"/>
</dbReference>
<feature type="non-terminal residue" evidence="1">
    <location>
        <position position="61"/>
    </location>
</feature>
<feature type="non-terminal residue" evidence="1">
    <location>
        <position position="1"/>
    </location>
</feature>
<evidence type="ECO:0000313" key="1">
    <source>
        <dbReference type="EMBL" id="KAF9470442.1"/>
    </source>
</evidence>
<comment type="caution">
    <text evidence="1">The sequence shown here is derived from an EMBL/GenBank/DDBJ whole genome shotgun (WGS) entry which is preliminary data.</text>
</comment>
<proteinExistence type="predicted"/>
<name>A0A9P5YJV5_9AGAR</name>
<evidence type="ECO:0000313" key="2">
    <source>
        <dbReference type="Proteomes" id="UP000807469"/>
    </source>
</evidence>
<dbReference type="OrthoDB" id="5952536at2759"/>
<keyword evidence="2" id="KW-1185">Reference proteome</keyword>
<reference evidence="1" key="1">
    <citation type="submission" date="2020-11" db="EMBL/GenBank/DDBJ databases">
        <authorList>
            <consortium name="DOE Joint Genome Institute"/>
            <person name="Ahrendt S."/>
            <person name="Riley R."/>
            <person name="Andreopoulos W."/>
            <person name="Labutti K."/>
            <person name="Pangilinan J."/>
            <person name="Ruiz-Duenas F.J."/>
            <person name="Barrasa J.M."/>
            <person name="Sanchez-Garcia M."/>
            <person name="Camarero S."/>
            <person name="Miyauchi S."/>
            <person name="Serrano A."/>
            <person name="Linde D."/>
            <person name="Babiker R."/>
            <person name="Drula E."/>
            <person name="Ayuso-Fernandez I."/>
            <person name="Pacheco R."/>
            <person name="Padilla G."/>
            <person name="Ferreira P."/>
            <person name="Barriuso J."/>
            <person name="Kellner H."/>
            <person name="Castanera R."/>
            <person name="Alfaro M."/>
            <person name="Ramirez L."/>
            <person name="Pisabarro A.G."/>
            <person name="Kuo A."/>
            <person name="Tritt A."/>
            <person name="Lipzen A."/>
            <person name="He G."/>
            <person name="Yan M."/>
            <person name="Ng V."/>
            <person name="Cullen D."/>
            <person name="Martin F."/>
            <person name="Rosso M.-N."/>
            <person name="Henrissat B."/>
            <person name="Hibbett D."/>
            <person name="Martinez A.T."/>
            <person name="Grigoriev I.V."/>
        </authorList>
    </citation>
    <scope>NUCLEOTIDE SEQUENCE</scope>
    <source>
        <strain evidence="1">CIRM-BRFM 674</strain>
    </source>
</reference>
<dbReference type="AlphaFoldDB" id="A0A9P5YJV5"/>
<sequence length="61" mass="7177">DAFRSAWGKLAELKQLLPPSIKWHLFSATFPPHILAQVKQKLLKEDFIYIHQTSNRPNIMY</sequence>
<gene>
    <name evidence="1" type="ORF">BDN70DRAFT_762004</name>
</gene>